<protein>
    <recommendedName>
        <fullName evidence="5">DUF3043 domain-containing protein</fullName>
    </recommendedName>
</protein>
<keyword evidence="2" id="KW-0472">Membrane</keyword>
<feature type="compositionally biased region" description="Basic and acidic residues" evidence="1">
    <location>
        <begin position="56"/>
        <end position="74"/>
    </location>
</feature>
<gene>
    <name evidence="3" type="ORF">GCM10022236_19840</name>
</gene>
<proteinExistence type="predicted"/>
<evidence type="ECO:0000256" key="1">
    <source>
        <dbReference type="SAM" id="MobiDB-lite"/>
    </source>
</evidence>
<dbReference type="RefSeq" id="WP_344803936.1">
    <property type="nucleotide sequence ID" value="NZ_BAABAB010000014.1"/>
</dbReference>
<name>A0ABP6ZR40_9ACTN</name>
<dbReference type="Proteomes" id="UP001501490">
    <property type="component" value="Unassembled WGS sequence"/>
</dbReference>
<dbReference type="EMBL" id="BAABAB010000014">
    <property type="protein sequence ID" value="GAA3617645.1"/>
    <property type="molecule type" value="Genomic_DNA"/>
</dbReference>
<evidence type="ECO:0000313" key="3">
    <source>
        <dbReference type="EMBL" id="GAA3617645.1"/>
    </source>
</evidence>
<feature type="transmembrane region" description="Helical" evidence="2">
    <location>
        <begin position="122"/>
        <end position="145"/>
    </location>
</feature>
<feature type="compositionally biased region" description="Basic and acidic residues" evidence="1">
    <location>
        <begin position="39"/>
        <end position="48"/>
    </location>
</feature>
<feature type="region of interest" description="Disordered" evidence="1">
    <location>
        <begin position="1"/>
        <end position="77"/>
    </location>
</feature>
<organism evidence="3 4">
    <name type="scientific">Microlunatus ginsengisoli</name>
    <dbReference type="NCBI Taxonomy" id="363863"/>
    <lineage>
        <taxon>Bacteria</taxon>
        <taxon>Bacillati</taxon>
        <taxon>Actinomycetota</taxon>
        <taxon>Actinomycetes</taxon>
        <taxon>Propionibacteriales</taxon>
        <taxon>Propionibacteriaceae</taxon>
        <taxon>Microlunatus</taxon>
    </lineage>
</organism>
<sequence>MALFGRKPASEEEPETPPPLVQEVGLGGQTPKKGRPTPSRKEAEDARRQRVTRTMTKKEARAESSRQNRIERAKSMSAREAVPEKALMRDYVDSRFSIGEFLLPALVVILALTFLSTTIPKIALISTVVMYAFILLVLLDCFLMWRGFKKVLAERLPKASTKGLLMYGMNRSIQIRRFRMPAPRLKRGEEY</sequence>
<feature type="transmembrane region" description="Helical" evidence="2">
    <location>
        <begin position="98"/>
        <end position="116"/>
    </location>
</feature>
<keyword evidence="4" id="KW-1185">Reference proteome</keyword>
<evidence type="ECO:0000313" key="4">
    <source>
        <dbReference type="Proteomes" id="UP001501490"/>
    </source>
</evidence>
<evidence type="ECO:0000256" key="2">
    <source>
        <dbReference type="SAM" id="Phobius"/>
    </source>
</evidence>
<accession>A0ABP6ZR40</accession>
<reference evidence="4" key="1">
    <citation type="journal article" date="2019" name="Int. J. Syst. Evol. Microbiol.">
        <title>The Global Catalogue of Microorganisms (GCM) 10K type strain sequencing project: providing services to taxonomists for standard genome sequencing and annotation.</title>
        <authorList>
            <consortium name="The Broad Institute Genomics Platform"/>
            <consortium name="The Broad Institute Genome Sequencing Center for Infectious Disease"/>
            <person name="Wu L."/>
            <person name="Ma J."/>
        </authorList>
    </citation>
    <scope>NUCLEOTIDE SEQUENCE [LARGE SCALE GENOMIC DNA]</scope>
    <source>
        <strain evidence="4">JCM 16929</strain>
    </source>
</reference>
<keyword evidence="2" id="KW-1133">Transmembrane helix</keyword>
<evidence type="ECO:0008006" key="5">
    <source>
        <dbReference type="Google" id="ProtNLM"/>
    </source>
</evidence>
<dbReference type="Pfam" id="PF11241">
    <property type="entry name" value="DUF3043"/>
    <property type="match status" value="1"/>
</dbReference>
<dbReference type="InterPro" id="IPR021403">
    <property type="entry name" value="DUF3043"/>
</dbReference>
<comment type="caution">
    <text evidence="3">The sequence shown here is derived from an EMBL/GenBank/DDBJ whole genome shotgun (WGS) entry which is preliminary data.</text>
</comment>
<keyword evidence="2" id="KW-0812">Transmembrane</keyword>